<evidence type="ECO:0000313" key="8">
    <source>
        <dbReference type="Proteomes" id="UP000220340"/>
    </source>
</evidence>
<dbReference type="NCBIfam" id="TIGR00369">
    <property type="entry name" value="unchar_dom_1"/>
    <property type="match status" value="1"/>
</dbReference>
<dbReference type="AlphaFoldDB" id="A0A1Q4HF17"/>
<evidence type="ECO:0000256" key="3">
    <source>
        <dbReference type="SAM" id="MobiDB-lite"/>
    </source>
</evidence>
<feature type="domain" description="Thioesterase" evidence="4">
    <location>
        <begin position="86"/>
        <end position="162"/>
    </location>
</feature>
<sequence>MQVDPNGSAHDGWGPLRTRTLRWHEPGPTTAKGLAMAGIDYVKAVVDGAFPTPPMESQLQFEFVEVDPGRVVVTCMPDGSCYNGLGTVHGGVLCTLLDVVTGCALHSVLPRGKGYTSVGINVNYLKSVTSQTGILTARGTVIKSGSRVGVTQGVVTDGSGTPVATATATLLVFDL</sequence>
<gene>
    <name evidence="5" type="ORF">BV510_04395</name>
    <name evidence="6" type="ORF">CRI78_09975</name>
</gene>
<dbReference type="GO" id="GO:0047617">
    <property type="term" value="F:fatty acyl-CoA hydrolase activity"/>
    <property type="evidence" value="ECO:0007669"/>
    <property type="project" value="InterPro"/>
</dbReference>
<dbReference type="CDD" id="cd03443">
    <property type="entry name" value="PaaI_thioesterase"/>
    <property type="match status" value="1"/>
</dbReference>
<feature type="region of interest" description="Disordered" evidence="3">
    <location>
        <begin position="1"/>
        <end position="27"/>
    </location>
</feature>
<dbReference type="InterPro" id="IPR029069">
    <property type="entry name" value="HotDog_dom_sf"/>
</dbReference>
<dbReference type="InterPro" id="IPR003736">
    <property type="entry name" value="PAAI_dom"/>
</dbReference>
<keyword evidence="2" id="KW-0378">Hydrolase</keyword>
<evidence type="ECO:0000313" key="5">
    <source>
        <dbReference type="EMBL" id="OPE55582.1"/>
    </source>
</evidence>
<protein>
    <submittedName>
        <fullName evidence="5">Aromatic compound degradation protein PaaI</fullName>
    </submittedName>
    <submittedName>
        <fullName evidence="6">PaaI family thioesterase</fullName>
    </submittedName>
</protein>
<comment type="similarity">
    <text evidence="1">Belongs to the thioesterase PaaI family.</text>
</comment>
<comment type="caution">
    <text evidence="5">The sequence shown here is derived from an EMBL/GenBank/DDBJ whole genome shotgun (WGS) entry which is preliminary data.</text>
</comment>
<accession>A0A1Q4HF17</accession>
<keyword evidence="8" id="KW-1185">Reference proteome</keyword>
<name>A0A1Q4HF17_9MYCO</name>
<evidence type="ECO:0000256" key="2">
    <source>
        <dbReference type="ARBA" id="ARBA00022801"/>
    </source>
</evidence>
<evidence type="ECO:0000256" key="1">
    <source>
        <dbReference type="ARBA" id="ARBA00008324"/>
    </source>
</evidence>
<organism evidence="5 7">
    <name type="scientific">Mycolicibacterium diernhoferi</name>
    <dbReference type="NCBI Taxonomy" id="1801"/>
    <lineage>
        <taxon>Bacteria</taxon>
        <taxon>Bacillati</taxon>
        <taxon>Actinomycetota</taxon>
        <taxon>Actinomycetes</taxon>
        <taxon>Mycobacteriales</taxon>
        <taxon>Mycobacteriaceae</taxon>
        <taxon>Mycolicibacterium</taxon>
    </lineage>
</organism>
<dbReference type="STRING" id="1801.BRW64_12065"/>
<reference evidence="6 8" key="2">
    <citation type="submission" date="2017-10" db="EMBL/GenBank/DDBJ databases">
        <title>The new phylogeny of genus Mycobacterium.</title>
        <authorList>
            <person name="Tortoli E."/>
            <person name="Trovato A."/>
            <person name="Cirillo D.M."/>
        </authorList>
    </citation>
    <scope>NUCLEOTIDE SEQUENCE [LARGE SCALE GENOMIC DNA]</scope>
    <source>
        <strain evidence="6 8">IP141170001</strain>
    </source>
</reference>
<dbReference type="SUPFAM" id="SSF54637">
    <property type="entry name" value="Thioesterase/thiol ester dehydrase-isomerase"/>
    <property type="match status" value="1"/>
</dbReference>
<dbReference type="Pfam" id="PF03061">
    <property type="entry name" value="4HBT"/>
    <property type="match status" value="1"/>
</dbReference>
<reference evidence="5 7" key="1">
    <citation type="submission" date="2016-09" db="EMBL/GenBank/DDBJ databases">
        <title>genome sequences of unsequenced Mycobacteria.</title>
        <authorList>
            <person name="Greninger A.L."/>
            <person name="Jerome K.R."/>
            <person name="Mcnair B."/>
            <person name="Wallis C."/>
            <person name="Fang F."/>
        </authorList>
    </citation>
    <scope>NUCLEOTIDE SEQUENCE [LARGE SCALE GENOMIC DNA]</scope>
    <source>
        <strain evidence="5 7">BM1</strain>
    </source>
</reference>
<dbReference type="Proteomes" id="UP000191039">
    <property type="component" value="Unassembled WGS sequence"/>
</dbReference>
<dbReference type="EMBL" id="PDCR01000011">
    <property type="protein sequence ID" value="PEG54526.1"/>
    <property type="molecule type" value="Genomic_DNA"/>
</dbReference>
<dbReference type="PANTHER" id="PTHR21660:SF1">
    <property type="entry name" value="ACYL-COENZYME A THIOESTERASE 13"/>
    <property type="match status" value="1"/>
</dbReference>
<evidence type="ECO:0000313" key="6">
    <source>
        <dbReference type="EMBL" id="PEG54526.1"/>
    </source>
</evidence>
<dbReference type="InterPro" id="IPR006683">
    <property type="entry name" value="Thioestr_dom"/>
</dbReference>
<evidence type="ECO:0000313" key="7">
    <source>
        <dbReference type="Proteomes" id="UP000191039"/>
    </source>
</evidence>
<dbReference type="PANTHER" id="PTHR21660">
    <property type="entry name" value="THIOESTERASE SUPERFAMILY MEMBER-RELATED"/>
    <property type="match status" value="1"/>
</dbReference>
<dbReference type="OrthoDB" id="9813282at2"/>
<evidence type="ECO:0000259" key="4">
    <source>
        <dbReference type="Pfam" id="PF03061"/>
    </source>
</evidence>
<dbReference type="InterPro" id="IPR039298">
    <property type="entry name" value="ACOT13"/>
</dbReference>
<dbReference type="Proteomes" id="UP000220340">
    <property type="component" value="Unassembled WGS sequence"/>
</dbReference>
<proteinExistence type="inferred from homology"/>
<dbReference type="EMBL" id="MIJD01000026">
    <property type="protein sequence ID" value="OPE55582.1"/>
    <property type="molecule type" value="Genomic_DNA"/>
</dbReference>
<dbReference type="Gene3D" id="3.10.129.10">
    <property type="entry name" value="Hotdog Thioesterase"/>
    <property type="match status" value="1"/>
</dbReference>